<dbReference type="Proteomes" id="UP000198706">
    <property type="component" value="Unassembled WGS sequence"/>
</dbReference>
<evidence type="ECO:0000259" key="5">
    <source>
        <dbReference type="PROSITE" id="PS50977"/>
    </source>
</evidence>
<dbReference type="PROSITE" id="PS50977">
    <property type="entry name" value="HTH_TETR_2"/>
    <property type="match status" value="1"/>
</dbReference>
<keyword evidence="3" id="KW-0804">Transcription</keyword>
<evidence type="ECO:0000256" key="4">
    <source>
        <dbReference type="PROSITE-ProRule" id="PRU00335"/>
    </source>
</evidence>
<dbReference type="PANTHER" id="PTHR47506:SF7">
    <property type="entry name" value="TRANSCRIPTIONAL REGULATORY PROTEIN"/>
    <property type="match status" value="1"/>
</dbReference>
<name>A0A1G9B124_9PSED</name>
<proteinExistence type="predicted"/>
<dbReference type="Pfam" id="PF00440">
    <property type="entry name" value="TetR_N"/>
    <property type="match status" value="1"/>
</dbReference>
<keyword evidence="7" id="KW-1185">Reference proteome</keyword>
<reference evidence="6 7" key="1">
    <citation type="submission" date="2016-10" db="EMBL/GenBank/DDBJ databases">
        <authorList>
            <person name="de Groot N.N."/>
        </authorList>
    </citation>
    <scope>NUCLEOTIDE SEQUENCE [LARGE SCALE GENOMIC DNA]</scope>
    <source>
        <strain evidence="6 7">JCM 21544</strain>
    </source>
</reference>
<dbReference type="InterPro" id="IPR036271">
    <property type="entry name" value="Tet_transcr_reg_TetR-rel_C_sf"/>
</dbReference>
<dbReference type="GO" id="GO:0003677">
    <property type="term" value="F:DNA binding"/>
    <property type="evidence" value="ECO:0007669"/>
    <property type="project" value="UniProtKB-UniRule"/>
</dbReference>
<evidence type="ECO:0000256" key="3">
    <source>
        <dbReference type="ARBA" id="ARBA00023163"/>
    </source>
</evidence>
<accession>A0A1G9B124</accession>
<evidence type="ECO:0000256" key="1">
    <source>
        <dbReference type="ARBA" id="ARBA00023015"/>
    </source>
</evidence>
<dbReference type="SUPFAM" id="SSF46689">
    <property type="entry name" value="Homeodomain-like"/>
    <property type="match status" value="1"/>
</dbReference>
<dbReference type="STRING" id="137658.SAMN05216186_106106"/>
<dbReference type="Gene3D" id="1.10.10.60">
    <property type="entry name" value="Homeodomain-like"/>
    <property type="match status" value="1"/>
</dbReference>
<evidence type="ECO:0000313" key="6">
    <source>
        <dbReference type="EMBL" id="SDK33242.1"/>
    </source>
</evidence>
<dbReference type="InterPro" id="IPR001647">
    <property type="entry name" value="HTH_TetR"/>
</dbReference>
<dbReference type="EMBL" id="FNFD01000006">
    <property type="protein sequence ID" value="SDK33242.1"/>
    <property type="molecule type" value="Genomic_DNA"/>
</dbReference>
<dbReference type="PRINTS" id="PR00455">
    <property type="entry name" value="HTHTETR"/>
</dbReference>
<dbReference type="AlphaFoldDB" id="A0A1G9B124"/>
<evidence type="ECO:0000313" key="7">
    <source>
        <dbReference type="Proteomes" id="UP000198706"/>
    </source>
</evidence>
<keyword evidence="2 4" id="KW-0238">DNA-binding</keyword>
<organism evidence="6 7">
    <name type="scientific">Pseudomonas indica</name>
    <dbReference type="NCBI Taxonomy" id="137658"/>
    <lineage>
        <taxon>Bacteria</taxon>
        <taxon>Pseudomonadati</taxon>
        <taxon>Pseudomonadota</taxon>
        <taxon>Gammaproteobacteria</taxon>
        <taxon>Pseudomonadales</taxon>
        <taxon>Pseudomonadaceae</taxon>
        <taxon>Pseudomonas</taxon>
    </lineage>
</organism>
<gene>
    <name evidence="6" type="ORF">SAMN05216186_106106</name>
</gene>
<evidence type="ECO:0000256" key="2">
    <source>
        <dbReference type="ARBA" id="ARBA00023125"/>
    </source>
</evidence>
<dbReference type="PANTHER" id="PTHR47506">
    <property type="entry name" value="TRANSCRIPTIONAL REGULATORY PROTEIN"/>
    <property type="match status" value="1"/>
</dbReference>
<keyword evidence="1" id="KW-0805">Transcription regulation</keyword>
<feature type="DNA-binding region" description="H-T-H motif" evidence="4">
    <location>
        <begin position="31"/>
        <end position="50"/>
    </location>
</feature>
<dbReference type="InterPro" id="IPR009057">
    <property type="entry name" value="Homeodomain-like_sf"/>
</dbReference>
<sequence>MSRSEKKQQTRQRILEAAGRGFRKGGFGGAGVDGLAKEAGVTSGAFYSHFDSKAAAFLETVDQGMADLKSAVQQLQETEGSNWWPAFVRFYLGEKRRCDLAESCALQSLAPEVARSDEASRIAFEAQLRAVATVIAGGPVSDGAPRDVEAALAALATLAGAVTLARSVASSELAERIAATTERLLIPMRED</sequence>
<dbReference type="Gene3D" id="1.10.357.10">
    <property type="entry name" value="Tetracycline Repressor, domain 2"/>
    <property type="match status" value="1"/>
</dbReference>
<dbReference type="RefSeq" id="WP_084335431.1">
    <property type="nucleotide sequence ID" value="NZ_FNFD01000006.1"/>
</dbReference>
<protein>
    <submittedName>
        <fullName evidence="6">Transcriptional regulator, TetR family</fullName>
    </submittedName>
</protein>
<dbReference type="SUPFAM" id="SSF48498">
    <property type="entry name" value="Tetracyclin repressor-like, C-terminal domain"/>
    <property type="match status" value="1"/>
</dbReference>
<feature type="domain" description="HTH tetR-type" evidence="5">
    <location>
        <begin position="8"/>
        <end position="68"/>
    </location>
</feature>